<dbReference type="Pfam" id="PF02803">
    <property type="entry name" value="Thiolase_C"/>
    <property type="match status" value="1"/>
</dbReference>
<keyword evidence="5" id="KW-0443">Lipid metabolism</keyword>
<dbReference type="SUPFAM" id="SSF53901">
    <property type="entry name" value="Thiolase-like"/>
    <property type="match status" value="2"/>
</dbReference>
<dbReference type="InParanoid" id="W0RNZ1"/>
<evidence type="ECO:0000256" key="7">
    <source>
        <dbReference type="PIRSR" id="PIRSR000429-1"/>
    </source>
</evidence>
<dbReference type="InterPro" id="IPR020616">
    <property type="entry name" value="Thiolase_N"/>
</dbReference>
<dbReference type="PROSITE" id="PS00737">
    <property type="entry name" value="THIOLASE_2"/>
    <property type="match status" value="1"/>
</dbReference>
<dbReference type="InterPro" id="IPR016039">
    <property type="entry name" value="Thiolase-like"/>
</dbReference>
<dbReference type="eggNOG" id="COG0183">
    <property type="taxonomic scope" value="Bacteria"/>
</dbReference>
<reference evidence="11 12" key="1">
    <citation type="journal article" date="2014" name="Genome Announc.">
        <title>Genome Sequence and Methylome of Soil Bacterium Gemmatirosa kalamazoonensis KBS708T, a Member of the Rarely Cultivated Gemmatimonadetes Phylum.</title>
        <authorList>
            <person name="Debruyn J.M."/>
            <person name="Radosevich M."/>
            <person name="Wommack K.E."/>
            <person name="Polson S.W."/>
            <person name="Hauser L.J."/>
            <person name="Fawaz M.N."/>
            <person name="Korlach J."/>
            <person name="Tsai Y.C."/>
        </authorList>
    </citation>
    <scope>NUCLEOTIDE SEQUENCE [LARGE SCALE GENOMIC DNA]</scope>
    <source>
        <strain evidence="11 12">KBS708</strain>
    </source>
</reference>
<sequence length="435" mass="45444">MTSHARVAYGAPGRRVAIVDGVRTPFARAGTALRDLSAIQLGRRCVAELLERTELDPRTVQAIVYGTVLHAVTEPNIAREVSLLPQLPRGVQSFTVSRACASANQAVTDAADQIVLGHVECAIAGGAESLSRVPVLHSRRMSDAIVAASRAKTAAARVRTLATLRPRDFVPVTPAIAEPSTGETMGESAEKMAKINGIGRAAQDAWALRSHRLAAAGTADGRLTAEIATVWDAGGAPLDRDNGVRADTSLEKLAALPPVFDRRFGTVTAGNASPLTDGAAAVLLMREDVAASLGHEPLAYVRSYAYAALDPGEQLLQGPVLAMPVALARAGLSVHDVDLVEIHEAFAAQVLSNLAALATRAWAERAGFAEPVGELDPERVNVMGGSIALGHPFGATGARVLTTLCHELRRRGGQFGMLSVCAAGGMGHVMVVERA</sequence>
<organism evidence="11 12">
    <name type="scientific">Gemmatirosa kalamazoonensis</name>
    <dbReference type="NCBI Taxonomy" id="861299"/>
    <lineage>
        <taxon>Bacteria</taxon>
        <taxon>Pseudomonadati</taxon>
        <taxon>Gemmatimonadota</taxon>
        <taxon>Gemmatimonadia</taxon>
        <taxon>Gemmatimonadales</taxon>
        <taxon>Gemmatimonadaceae</taxon>
        <taxon>Gemmatirosa</taxon>
    </lineage>
</organism>
<dbReference type="RefSeq" id="WP_025413507.1">
    <property type="nucleotide sequence ID" value="NZ_CP007128.1"/>
</dbReference>
<dbReference type="GO" id="GO:0016042">
    <property type="term" value="P:lipid catabolic process"/>
    <property type="evidence" value="ECO:0007669"/>
    <property type="project" value="UniProtKB-KW"/>
</dbReference>
<dbReference type="CDD" id="cd00751">
    <property type="entry name" value="thiolase"/>
    <property type="match status" value="1"/>
</dbReference>
<evidence type="ECO:0000256" key="2">
    <source>
        <dbReference type="ARBA" id="ARBA00022490"/>
    </source>
</evidence>
<keyword evidence="4" id="KW-0442">Lipid degradation</keyword>
<evidence type="ECO:0000256" key="1">
    <source>
        <dbReference type="ARBA" id="ARBA00010982"/>
    </source>
</evidence>
<name>W0RNZ1_9BACT</name>
<dbReference type="InterPro" id="IPR002155">
    <property type="entry name" value="Thiolase"/>
</dbReference>
<evidence type="ECO:0000259" key="10">
    <source>
        <dbReference type="Pfam" id="PF02803"/>
    </source>
</evidence>
<dbReference type="PIRSF" id="PIRSF000429">
    <property type="entry name" value="Ac-CoA_Ac_transf"/>
    <property type="match status" value="1"/>
</dbReference>
<dbReference type="STRING" id="861299.J421_4543"/>
<evidence type="ECO:0000259" key="9">
    <source>
        <dbReference type="Pfam" id="PF00108"/>
    </source>
</evidence>
<dbReference type="HOGENOM" id="CLU_031026_2_0_0"/>
<dbReference type="EMBL" id="CP007128">
    <property type="protein sequence ID" value="AHG92080.1"/>
    <property type="molecule type" value="Genomic_DNA"/>
</dbReference>
<accession>W0RNZ1</accession>
<feature type="domain" description="Thiolase C-terminal" evidence="10">
    <location>
        <begin position="296"/>
        <end position="434"/>
    </location>
</feature>
<dbReference type="PROSITE" id="PS00098">
    <property type="entry name" value="THIOLASE_1"/>
    <property type="match status" value="1"/>
</dbReference>
<dbReference type="GO" id="GO:0005829">
    <property type="term" value="C:cytosol"/>
    <property type="evidence" value="ECO:0007669"/>
    <property type="project" value="TreeGrafter"/>
</dbReference>
<dbReference type="Gene3D" id="3.40.47.10">
    <property type="match status" value="1"/>
</dbReference>
<dbReference type="InterPro" id="IPR020617">
    <property type="entry name" value="Thiolase_C"/>
</dbReference>
<evidence type="ECO:0000256" key="4">
    <source>
        <dbReference type="ARBA" id="ARBA00022963"/>
    </source>
</evidence>
<dbReference type="FunFam" id="3.40.47.10:FF:000011">
    <property type="entry name" value="3-ketoacyl-CoA thiolase"/>
    <property type="match status" value="1"/>
</dbReference>
<feature type="active site" description="Acyl-thioester intermediate" evidence="7">
    <location>
        <position position="100"/>
    </location>
</feature>
<evidence type="ECO:0000313" key="11">
    <source>
        <dbReference type="EMBL" id="AHG92080.1"/>
    </source>
</evidence>
<keyword evidence="12" id="KW-1185">Reference proteome</keyword>
<dbReference type="GO" id="GO:0003988">
    <property type="term" value="F:acetyl-CoA C-acyltransferase activity"/>
    <property type="evidence" value="ECO:0007669"/>
    <property type="project" value="UniProtKB-ARBA"/>
</dbReference>
<feature type="domain" description="Thiolase N-terminal" evidence="9">
    <location>
        <begin position="16"/>
        <end position="288"/>
    </location>
</feature>
<gene>
    <name evidence="11" type="ORF">J421_4543</name>
</gene>
<dbReference type="Pfam" id="PF00108">
    <property type="entry name" value="Thiolase_N"/>
    <property type="match status" value="1"/>
</dbReference>
<dbReference type="KEGG" id="gba:J421_4543"/>
<dbReference type="NCBIfam" id="TIGR01930">
    <property type="entry name" value="AcCoA-C-Actrans"/>
    <property type="match status" value="1"/>
</dbReference>
<keyword evidence="3 8" id="KW-0808">Transferase</keyword>
<comment type="similarity">
    <text evidence="1 8">Belongs to the thiolase-like superfamily. Thiolase family.</text>
</comment>
<dbReference type="PATRIC" id="fig|861299.3.peg.4599"/>
<keyword evidence="6 8" id="KW-0012">Acyltransferase</keyword>
<dbReference type="OrthoDB" id="8951704at2"/>
<dbReference type="Proteomes" id="UP000019151">
    <property type="component" value="Chromosome"/>
</dbReference>
<keyword evidence="2" id="KW-0963">Cytoplasm</keyword>
<evidence type="ECO:0000256" key="8">
    <source>
        <dbReference type="RuleBase" id="RU003557"/>
    </source>
</evidence>
<evidence type="ECO:0000256" key="6">
    <source>
        <dbReference type="ARBA" id="ARBA00023315"/>
    </source>
</evidence>
<feature type="active site" description="Proton acceptor" evidence="7">
    <location>
        <position position="391"/>
    </location>
</feature>
<dbReference type="InterPro" id="IPR020613">
    <property type="entry name" value="Thiolase_CS"/>
</dbReference>
<evidence type="ECO:0000313" key="12">
    <source>
        <dbReference type="Proteomes" id="UP000019151"/>
    </source>
</evidence>
<evidence type="ECO:0000256" key="5">
    <source>
        <dbReference type="ARBA" id="ARBA00023098"/>
    </source>
</evidence>
<dbReference type="InterPro" id="IPR020615">
    <property type="entry name" value="Thiolase_acyl_enz_int_AS"/>
</dbReference>
<dbReference type="PANTHER" id="PTHR18919">
    <property type="entry name" value="ACETYL-COA C-ACYLTRANSFERASE"/>
    <property type="match status" value="1"/>
</dbReference>
<evidence type="ECO:0000256" key="3">
    <source>
        <dbReference type="ARBA" id="ARBA00022679"/>
    </source>
</evidence>
<feature type="active site" description="Proton acceptor" evidence="7">
    <location>
        <position position="421"/>
    </location>
</feature>
<dbReference type="PANTHER" id="PTHR18919:SF107">
    <property type="entry name" value="ACETYL-COA ACETYLTRANSFERASE, CYTOSOLIC"/>
    <property type="match status" value="1"/>
</dbReference>
<proteinExistence type="inferred from homology"/>
<dbReference type="AlphaFoldDB" id="W0RNZ1"/>
<protein>
    <submittedName>
        <fullName evidence="11">Acetyl-CoA acetyltransferase</fullName>
    </submittedName>
</protein>